<evidence type="ECO:0000256" key="2">
    <source>
        <dbReference type="SAM" id="Phobius"/>
    </source>
</evidence>
<feature type="region of interest" description="Disordered" evidence="1">
    <location>
        <begin position="120"/>
        <end position="145"/>
    </location>
</feature>
<dbReference type="AlphaFoldDB" id="A0A5J4W4Q7"/>
<evidence type="ECO:0000313" key="4">
    <source>
        <dbReference type="Proteomes" id="UP000324800"/>
    </source>
</evidence>
<organism evidence="3 4">
    <name type="scientific">Streblomastix strix</name>
    <dbReference type="NCBI Taxonomy" id="222440"/>
    <lineage>
        <taxon>Eukaryota</taxon>
        <taxon>Metamonada</taxon>
        <taxon>Preaxostyla</taxon>
        <taxon>Oxymonadida</taxon>
        <taxon>Streblomastigidae</taxon>
        <taxon>Streblomastix</taxon>
    </lineage>
</organism>
<feature type="transmembrane region" description="Helical" evidence="2">
    <location>
        <begin position="20"/>
        <end position="40"/>
    </location>
</feature>
<keyword evidence="2" id="KW-0472">Membrane</keyword>
<gene>
    <name evidence="3" type="ORF">EZS28_014625</name>
</gene>
<evidence type="ECO:0000256" key="1">
    <source>
        <dbReference type="SAM" id="MobiDB-lite"/>
    </source>
</evidence>
<dbReference type="Proteomes" id="UP000324800">
    <property type="component" value="Unassembled WGS sequence"/>
</dbReference>
<keyword evidence="2" id="KW-0812">Transmembrane</keyword>
<evidence type="ECO:0000313" key="3">
    <source>
        <dbReference type="EMBL" id="KAA6389848.1"/>
    </source>
</evidence>
<keyword evidence="2" id="KW-1133">Transmembrane helix</keyword>
<name>A0A5J4W4Q7_9EUKA</name>
<sequence length="145" mass="16375">MYWLLSIIPFSASSLNIASNFFLISFLFDSSLILLFNMGIHATYGFPLRNMYNSQVPSCLVLIEFNLVMICSNQKSYSGFGGNLMFSTVNDVLKNIGSVVYNGGVEVEFALKLFVNDGVKEEDNDNEDDKEGRYEDEKIEHLGRK</sequence>
<feature type="compositionally biased region" description="Acidic residues" evidence="1">
    <location>
        <begin position="120"/>
        <end position="129"/>
    </location>
</feature>
<accession>A0A5J4W4Q7</accession>
<comment type="caution">
    <text evidence="3">The sequence shown here is derived from an EMBL/GenBank/DDBJ whole genome shotgun (WGS) entry which is preliminary data.</text>
</comment>
<proteinExistence type="predicted"/>
<dbReference type="EMBL" id="SNRW01003433">
    <property type="protein sequence ID" value="KAA6389848.1"/>
    <property type="molecule type" value="Genomic_DNA"/>
</dbReference>
<feature type="compositionally biased region" description="Basic and acidic residues" evidence="1">
    <location>
        <begin position="130"/>
        <end position="145"/>
    </location>
</feature>
<protein>
    <submittedName>
        <fullName evidence="3">Uncharacterized protein</fullName>
    </submittedName>
</protein>
<reference evidence="3 4" key="1">
    <citation type="submission" date="2019-03" db="EMBL/GenBank/DDBJ databases">
        <title>Single cell metagenomics reveals metabolic interactions within the superorganism composed of flagellate Streblomastix strix and complex community of Bacteroidetes bacteria on its surface.</title>
        <authorList>
            <person name="Treitli S.C."/>
            <person name="Kolisko M."/>
            <person name="Husnik F."/>
            <person name="Keeling P."/>
            <person name="Hampl V."/>
        </authorList>
    </citation>
    <scope>NUCLEOTIDE SEQUENCE [LARGE SCALE GENOMIC DNA]</scope>
    <source>
        <strain evidence="3">ST1C</strain>
    </source>
</reference>